<sequence length="45" mass="5428">MVEKKFERVFLGPKSGYNSCPYLSFFVRRVKRRSPWLDGTKILKY</sequence>
<comment type="caution">
    <text evidence="1">The sequence shown here is derived from an EMBL/GenBank/DDBJ whole genome shotgun (WGS) entry which is preliminary data.</text>
</comment>
<name>A0A396GVD9_MEDTR</name>
<dbReference type="EMBL" id="PSQE01000007">
    <property type="protein sequence ID" value="RHN45062.1"/>
    <property type="molecule type" value="Genomic_DNA"/>
</dbReference>
<dbReference type="Gramene" id="rna39261">
    <property type="protein sequence ID" value="RHN45062.1"/>
    <property type="gene ID" value="gene39261"/>
</dbReference>
<gene>
    <name evidence="1" type="ORF">MtrunA17_Chr7g0226191</name>
</gene>
<organism evidence="1">
    <name type="scientific">Medicago truncatula</name>
    <name type="common">Barrel medic</name>
    <name type="synonym">Medicago tribuloides</name>
    <dbReference type="NCBI Taxonomy" id="3880"/>
    <lineage>
        <taxon>Eukaryota</taxon>
        <taxon>Viridiplantae</taxon>
        <taxon>Streptophyta</taxon>
        <taxon>Embryophyta</taxon>
        <taxon>Tracheophyta</taxon>
        <taxon>Spermatophyta</taxon>
        <taxon>Magnoliopsida</taxon>
        <taxon>eudicotyledons</taxon>
        <taxon>Gunneridae</taxon>
        <taxon>Pentapetalae</taxon>
        <taxon>rosids</taxon>
        <taxon>fabids</taxon>
        <taxon>Fabales</taxon>
        <taxon>Fabaceae</taxon>
        <taxon>Papilionoideae</taxon>
        <taxon>50 kb inversion clade</taxon>
        <taxon>NPAAA clade</taxon>
        <taxon>Hologalegina</taxon>
        <taxon>IRL clade</taxon>
        <taxon>Trifolieae</taxon>
        <taxon>Medicago</taxon>
    </lineage>
</organism>
<dbReference type="Proteomes" id="UP000265566">
    <property type="component" value="Chromosome 7"/>
</dbReference>
<accession>A0A396GVD9</accession>
<dbReference type="AlphaFoldDB" id="A0A396GVD9"/>
<reference evidence="1" key="1">
    <citation type="journal article" date="2018" name="Nat. Plants">
        <title>Whole-genome landscape of Medicago truncatula symbiotic genes.</title>
        <authorList>
            <person name="Pecrix Y."/>
            <person name="Gamas P."/>
            <person name="Carrere S."/>
        </authorList>
    </citation>
    <scope>NUCLEOTIDE SEQUENCE</scope>
    <source>
        <tissue evidence="1">Leaves</tissue>
    </source>
</reference>
<protein>
    <submittedName>
        <fullName evidence="1">Uncharacterized protein</fullName>
    </submittedName>
</protein>
<proteinExistence type="predicted"/>
<evidence type="ECO:0000313" key="1">
    <source>
        <dbReference type="EMBL" id="RHN45062.1"/>
    </source>
</evidence>